<dbReference type="RefSeq" id="WP_344774168.1">
    <property type="nucleotide sequence ID" value="NZ_BAABAH010000004.1"/>
</dbReference>
<dbReference type="PANTHER" id="PTHR30055">
    <property type="entry name" value="HTH-TYPE TRANSCRIPTIONAL REGULATOR RUTR"/>
    <property type="match status" value="1"/>
</dbReference>
<dbReference type="InterPro" id="IPR036271">
    <property type="entry name" value="Tet_transcr_reg_TetR-rel_C_sf"/>
</dbReference>
<evidence type="ECO:0000256" key="1">
    <source>
        <dbReference type="ARBA" id="ARBA00023125"/>
    </source>
</evidence>
<dbReference type="EMBL" id="BAABAH010000004">
    <property type="protein sequence ID" value="GAA3814896.1"/>
    <property type="molecule type" value="Genomic_DNA"/>
</dbReference>
<dbReference type="Proteomes" id="UP001501821">
    <property type="component" value="Unassembled WGS sequence"/>
</dbReference>
<dbReference type="SUPFAM" id="SSF48498">
    <property type="entry name" value="Tetracyclin repressor-like, C-terminal domain"/>
    <property type="match status" value="1"/>
</dbReference>
<keyword evidence="1 2" id="KW-0238">DNA-binding</keyword>
<dbReference type="PRINTS" id="PR00455">
    <property type="entry name" value="HTHTETR"/>
</dbReference>
<name>A0ABP7ICD2_9ACTN</name>
<protein>
    <submittedName>
        <fullName evidence="4">TetR/AcrR family transcriptional regulator</fullName>
    </submittedName>
</protein>
<organism evidence="4 5">
    <name type="scientific">Nocardioides panacisoli</name>
    <dbReference type="NCBI Taxonomy" id="627624"/>
    <lineage>
        <taxon>Bacteria</taxon>
        <taxon>Bacillati</taxon>
        <taxon>Actinomycetota</taxon>
        <taxon>Actinomycetes</taxon>
        <taxon>Propionibacteriales</taxon>
        <taxon>Nocardioidaceae</taxon>
        <taxon>Nocardioides</taxon>
    </lineage>
</organism>
<evidence type="ECO:0000256" key="2">
    <source>
        <dbReference type="PROSITE-ProRule" id="PRU00335"/>
    </source>
</evidence>
<dbReference type="Pfam" id="PF00440">
    <property type="entry name" value="TetR_N"/>
    <property type="match status" value="1"/>
</dbReference>
<feature type="domain" description="HTH tetR-type" evidence="3">
    <location>
        <begin position="17"/>
        <end position="77"/>
    </location>
</feature>
<evidence type="ECO:0000313" key="4">
    <source>
        <dbReference type="EMBL" id="GAA3814896.1"/>
    </source>
</evidence>
<proteinExistence type="predicted"/>
<dbReference type="PROSITE" id="PS50977">
    <property type="entry name" value="HTH_TETR_2"/>
    <property type="match status" value="1"/>
</dbReference>
<dbReference type="InterPro" id="IPR001647">
    <property type="entry name" value="HTH_TetR"/>
</dbReference>
<keyword evidence="5" id="KW-1185">Reference proteome</keyword>
<gene>
    <name evidence="4" type="ORF">GCM10022242_16270</name>
</gene>
<evidence type="ECO:0000259" key="3">
    <source>
        <dbReference type="PROSITE" id="PS50977"/>
    </source>
</evidence>
<dbReference type="InterPro" id="IPR050109">
    <property type="entry name" value="HTH-type_TetR-like_transc_reg"/>
</dbReference>
<reference evidence="5" key="1">
    <citation type="journal article" date="2019" name="Int. J. Syst. Evol. Microbiol.">
        <title>The Global Catalogue of Microorganisms (GCM) 10K type strain sequencing project: providing services to taxonomists for standard genome sequencing and annotation.</title>
        <authorList>
            <consortium name="The Broad Institute Genomics Platform"/>
            <consortium name="The Broad Institute Genome Sequencing Center for Infectious Disease"/>
            <person name="Wu L."/>
            <person name="Ma J."/>
        </authorList>
    </citation>
    <scope>NUCLEOTIDE SEQUENCE [LARGE SCALE GENOMIC DNA]</scope>
    <source>
        <strain evidence="5">JCM 16953</strain>
    </source>
</reference>
<accession>A0ABP7ICD2</accession>
<evidence type="ECO:0000313" key="5">
    <source>
        <dbReference type="Proteomes" id="UP001501821"/>
    </source>
</evidence>
<sequence>MTQVETGSAPRRRLSAAARRQRIESAAVEVFAERGYDATTLGEIATAAGVARSVLYDHFPDKRRLYLHVLGTESNAMLAQVADGITGAGDGRDRMHATIAAYLAYTRDRPAGRRLLVDPVPSGDPELDQVIRGYRDARAQVVTTLLAPDLARAGIAGAAVPVVVELLIAGVDGVARWSADHPAADQDEVVGSVLRLLWQGLPRYADPGER</sequence>
<comment type="caution">
    <text evidence="4">The sequence shown here is derived from an EMBL/GenBank/DDBJ whole genome shotgun (WGS) entry which is preliminary data.</text>
</comment>
<dbReference type="SUPFAM" id="SSF46689">
    <property type="entry name" value="Homeodomain-like"/>
    <property type="match status" value="1"/>
</dbReference>
<feature type="DNA-binding region" description="H-T-H motif" evidence="2">
    <location>
        <begin position="40"/>
        <end position="59"/>
    </location>
</feature>
<dbReference type="PANTHER" id="PTHR30055:SF226">
    <property type="entry name" value="HTH-TYPE TRANSCRIPTIONAL REGULATOR PKSA"/>
    <property type="match status" value="1"/>
</dbReference>
<dbReference type="InterPro" id="IPR009057">
    <property type="entry name" value="Homeodomain-like_sf"/>
</dbReference>
<dbReference type="Gene3D" id="1.10.357.10">
    <property type="entry name" value="Tetracycline Repressor, domain 2"/>
    <property type="match status" value="1"/>
</dbReference>